<gene>
    <name evidence="1" type="ORF">ADEAN_000487100</name>
</gene>
<organism evidence="1 2">
    <name type="scientific">Angomonas deanei</name>
    <dbReference type="NCBI Taxonomy" id="59799"/>
    <lineage>
        <taxon>Eukaryota</taxon>
        <taxon>Discoba</taxon>
        <taxon>Euglenozoa</taxon>
        <taxon>Kinetoplastea</taxon>
        <taxon>Metakinetoplastina</taxon>
        <taxon>Trypanosomatida</taxon>
        <taxon>Trypanosomatidae</taxon>
        <taxon>Strigomonadinae</taxon>
        <taxon>Angomonas</taxon>
    </lineage>
</organism>
<dbReference type="VEuPathDB" id="TriTrypDB:ADEAN_000487100"/>
<protein>
    <submittedName>
        <fullName evidence="1">Uncharacterized protein</fullName>
    </submittedName>
</protein>
<dbReference type="EMBL" id="LR877152">
    <property type="protein sequence ID" value="CAD2217393.1"/>
    <property type="molecule type" value="Genomic_DNA"/>
</dbReference>
<dbReference type="Proteomes" id="UP000515908">
    <property type="component" value="Chromosome 08"/>
</dbReference>
<sequence>MEKQRYILTKYVGEDALVKNIHAGLEEAKKDLSATKITYEKLVYAAITLTHLTGKCHDFSLDIPNCSTMHLSSLQKYCLFVYGLHEKGMEGLLPKNAVPLLETALVQNLEQLYSERETWTTVNYFINLNKLPEDRLRQVLQPYHLKSCGGVVRVAHERPQSTINCALQ</sequence>
<evidence type="ECO:0000313" key="2">
    <source>
        <dbReference type="Proteomes" id="UP000515908"/>
    </source>
</evidence>
<dbReference type="AlphaFoldDB" id="A0A7G2CFC0"/>
<reference evidence="1 2" key="1">
    <citation type="submission" date="2020-08" db="EMBL/GenBank/DDBJ databases">
        <authorList>
            <person name="Newling K."/>
            <person name="Davey J."/>
            <person name="Forrester S."/>
        </authorList>
    </citation>
    <scope>NUCLEOTIDE SEQUENCE [LARGE SCALE GENOMIC DNA]</scope>
    <source>
        <strain evidence="2">Crithidia deanei Carvalho (ATCC PRA-265)</strain>
    </source>
</reference>
<proteinExistence type="predicted"/>
<accession>A0A7G2CFC0</accession>
<keyword evidence="2" id="KW-1185">Reference proteome</keyword>
<name>A0A7G2CFC0_9TRYP</name>
<evidence type="ECO:0000313" key="1">
    <source>
        <dbReference type="EMBL" id="CAD2217393.1"/>
    </source>
</evidence>